<dbReference type="InterPro" id="IPR036412">
    <property type="entry name" value="HAD-like_sf"/>
</dbReference>
<accession>A0ABM4D7E1</accession>
<evidence type="ECO:0000256" key="2">
    <source>
        <dbReference type="ARBA" id="ARBA00012517"/>
    </source>
</evidence>
<dbReference type="SUPFAM" id="SSF81665">
    <property type="entry name" value="Calcium ATPase, transmembrane domain M"/>
    <property type="match status" value="1"/>
</dbReference>
<feature type="domain" description="HMA" evidence="14">
    <location>
        <begin position="3"/>
        <end position="69"/>
    </location>
</feature>
<dbReference type="PROSITE" id="PS01047">
    <property type="entry name" value="HMA_1"/>
    <property type="match status" value="1"/>
</dbReference>
<dbReference type="SUPFAM" id="SSF56784">
    <property type="entry name" value="HAD-like"/>
    <property type="match status" value="1"/>
</dbReference>
<dbReference type="SFLD" id="SFLDG00002">
    <property type="entry name" value="C1.7:_P-type_atpase_like"/>
    <property type="match status" value="1"/>
</dbReference>
<dbReference type="GeneID" id="100212535"/>
<dbReference type="InterPro" id="IPR001757">
    <property type="entry name" value="P_typ_ATPase"/>
</dbReference>
<dbReference type="EC" id="7.2.2.8" evidence="2"/>
<dbReference type="PROSITE" id="PS00154">
    <property type="entry name" value="ATPASE_E1_E2"/>
    <property type="match status" value="1"/>
</dbReference>
<dbReference type="NCBIfam" id="TIGR01525">
    <property type="entry name" value="ATPase-IB_hvy"/>
    <property type="match status" value="1"/>
</dbReference>
<dbReference type="InterPro" id="IPR023214">
    <property type="entry name" value="HAD_sf"/>
</dbReference>
<evidence type="ECO:0000256" key="8">
    <source>
        <dbReference type="ARBA" id="ARBA00022967"/>
    </source>
</evidence>
<keyword evidence="12 13" id="KW-0472">Membrane</keyword>
<dbReference type="InterPro" id="IPR023298">
    <property type="entry name" value="ATPase_P-typ_TM_dom_sf"/>
</dbReference>
<evidence type="ECO:0000256" key="7">
    <source>
        <dbReference type="ARBA" id="ARBA00022796"/>
    </source>
</evidence>
<dbReference type="InterPro" id="IPR027256">
    <property type="entry name" value="P-typ_ATPase_IB"/>
</dbReference>
<dbReference type="SFLD" id="SFLDF00027">
    <property type="entry name" value="p-type_atpase"/>
    <property type="match status" value="1"/>
</dbReference>
<comment type="similarity">
    <text evidence="13">Belongs to the cation transport ATPase (P-type) (TC 3.A.3) family. Type IB subfamily.</text>
</comment>
<keyword evidence="3" id="KW-0813">Transport</keyword>
<dbReference type="InterPro" id="IPR023299">
    <property type="entry name" value="ATPase_P-typ_cyto_dom_N"/>
</dbReference>
<dbReference type="NCBIfam" id="TIGR00003">
    <property type="entry name" value="copper ion binding protein"/>
    <property type="match status" value="3"/>
</dbReference>
<dbReference type="Gene3D" id="3.40.50.1000">
    <property type="entry name" value="HAD superfamily/HAD-like"/>
    <property type="match status" value="1"/>
</dbReference>
<sequence>MSDSIKLSIIGMTCMSCVKSIELMMANHPGLNSIKVDLKAEEATIHYNKQVTNIQSLCSAIEDLGFEAKVKSIIKTVVINIQGIKSDMCLKRIENEIRNRINVLSVSVSFYNHYIKIDFQFPEETASSLCEAISKMGFIAFLLDESSNKSVTISVSGMTCHSCVRTISDMLCQKPGVIDVLVSLENNNAVIDYDHSITNITLLINGIEELGFNAVLQRETSNELPKKSHEAPVCSVEVDLHNSDLQNIERDNDKDKLCKSFFHVSGMTCSSCVNKIEKEMKKKKGISYIAVGLLAQKAEVIYDKSLIDSNDVTNYISDLGFPATFIKSANVIQKTIEFKIYECSDPSTIYLIESSLLKKNKAITNVVVSNSIVRCTYDSSLCGPRDIKEYIESLGFTVSLNNLKKNEYFSQKSEINQWKRTFIFSVLFGLPVILIKFTYMILMKHNIHDILLISGLSLENMILLSLCSIVQVVSGRYFYTSAIKSLRHRTTNMDVLIVLATSISYIYSVIVILIAICAGANGSPKTFFESPPMLFTFVSLGRWLEHIAKRKTSESLNKLLSLQPQDAILVTLKDEKKLIIDKETVIDVDLVQRNDVLLVKPGSRIPCDATVLSGNSSVNESLITGESMPVTKTAGKSVIGGSVNQTGVLLIKAVNVGEETTLSQIVKLVENAQISKAPIQRFADRLASVFVPGIILLSSSTLIVWLVIGFNHPEWINTHNMYSMHGHNEIVIQFAFRTAISVLCIACPCALGLATPTAVMVGTGVGASNGILIKGGEPLELAHKVDTIVFDKTGTLTYGRPQVVATKIFVDNIFLPWKVFLAIAGAAESNSEHPLGVALKQYAQEILNVERLGEVNNFNSFTGQGVKCTVKNVVSSTVEENAPLTVQIDGIPIDTITNANTQSESILKSSYEVMIGTRKFLQENSILWNDQVELVMKAHEEKGRTVVLVAINNVLAGLVAFADSVKEEASKAVKTLHKMGINVILLTGDNIRTATSVAQQVNIDKIYAEVLPSDKVNKIRSLQQNGCVVAMVGDGVNDSPALAQANIGIAIGTGTDIAVEAANIVLIKDDLMDVVAAIDLSCKTVRRIKINFIFAIIYNIVGIPLAAGVFQHFNIMLHPWMASAAMALSSVSVVCSSLLLRIYKKPIYNKDGFKKKKTLFKRSSRTFICNLPFSNYVKKRRRSLSGSRDFLLGDIS</sequence>
<dbReference type="InterPro" id="IPR044492">
    <property type="entry name" value="P_typ_ATPase_HD_dom"/>
</dbReference>
<dbReference type="PRINTS" id="PR00119">
    <property type="entry name" value="CATATPASE"/>
</dbReference>
<dbReference type="Gene3D" id="3.30.70.100">
    <property type="match status" value="4"/>
</dbReference>
<feature type="transmembrane region" description="Helical" evidence="13">
    <location>
        <begin position="495"/>
        <end position="521"/>
    </location>
</feature>
<keyword evidence="9 13" id="KW-1133">Transmembrane helix</keyword>
<evidence type="ECO:0000313" key="16">
    <source>
        <dbReference type="RefSeq" id="XP_065670233.1"/>
    </source>
</evidence>
<keyword evidence="7" id="KW-0187">Copper transport</keyword>
<dbReference type="InterPro" id="IPR006121">
    <property type="entry name" value="HMA_dom"/>
</dbReference>
<evidence type="ECO:0000256" key="5">
    <source>
        <dbReference type="ARBA" id="ARBA00022723"/>
    </source>
</evidence>
<gene>
    <name evidence="16" type="primary">LOC100212535</name>
</gene>
<dbReference type="CDD" id="cd02094">
    <property type="entry name" value="P-type_ATPase_Cu-like"/>
    <property type="match status" value="1"/>
</dbReference>
<dbReference type="PROSITE" id="PS50846">
    <property type="entry name" value="HMA_2"/>
    <property type="match status" value="4"/>
</dbReference>
<evidence type="ECO:0000259" key="14">
    <source>
        <dbReference type="PROSITE" id="PS50846"/>
    </source>
</evidence>
<dbReference type="SUPFAM" id="SSF81653">
    <property type="entry name" value="Calcium ATPase, transduction domain A"/>
    <property type="match status" value="1"/>
</dbReference>
<dbReference type="CDD" id="cd00371">
    <property type="entry name" value="HMA"/>
    <property type="match status" value="4"/>
</dbReference>
<keyword evidence="8" id="KW-1278">Translocase</keyword>
<protein>
    <recommendedName>
        <fullName evidence="2">P-type Cu(+) transporter</fullName>
        <ecNumber evidence="2">7.2.2.8</ecNumber>
    </recommendedName>
</protein>
<keyword evidence="4 13" id="KW-0812">Transmembrane</keyword>
<keyword evidence="15" id="KW-1185">Reference proteome</keyword>
<dbReference type="PRINTS" id="PR00942">
    <property type="entry name" value="CUATPASEI"/>
</dbReference>
<keyword evidence="13" id="KW-0547">Nucleotide-binding</keyword>
<dbReference type="InterPro" id="IPR017969">
    <property type="entry name" value="Heavy-metal-associated_CS"/>
</dbReference>
<evidence type="ECO:0000256" key="10">
    <source>
        <dbReference type="ARBA" id="ARBA00023008"/>
    </source>
</evidence>
<feature type="domain" description="HMA" evidence="14">
    <location>
        <begin position="258"/>
        <end position="324"/>
    </location>
</feature>
<dbReference type="PANTHER" id="PTHR46594:SF4">
    <property type="entry name" value="P-TYPE CATION-TRANSPORTING ATPASE"/>
    <property type="match status" value="1"/>
</dbReference>
<dbReference type="InterPro" id="IPR036163">
    <property type="entry name" value="HMA_dom_sf"/>
</dbReference>
<dbReference type="InterPro" id="IPR008250">
    <property type="entry name" value="ATPase_P-typ_transduc_dom_A_sf"/>
</dbReference>
<dbReference type="PANTHER" id="PTHR46594">
    <property type="entry name" value="P-TYPE CATION-TRANSPORTING ATPASE"/>
    <property type="match status" value="1"/>
</dbReference>
<dbReference type="SFLD" id="SFLDS00003">
    <property type="entry name" value="Haloacid_Dehalogenase"/>
    <property type="match status" value="1"/>
</dbReference>
<dbReference type="Pfam" id="PF00122">
    <property type="entry name" value="E1-E2_ATPase"/>
    <property type="match status" value="1"/>
</dbReference>
<evidence type="ECO:0000256" key="1">
    <source>
        <dbReference type="ARBA" id="ARBA00004166"/>
    </source>
</evidence>
<feature type="transmembrane region" description="Helical" evidence="13">
    <location>
        <begin position="422"/>
        <end position="442"/>
    </location>
</feature>
<organism evidence="15 16">
    <name type="scientific">Hydra vulgaris</name>
    <name type="common">Hydra</name>
    <name type="synonym">Hydra attenuata</name>
    <dbReference type="NCBI Taxonomy" id="6087"/>
    <lineage>
        <taxon>Eukaryota</taxon>
        <taxon>Metazoa</taxon>
        <taxon>Cnidaria</taxon>
        <taxon>Hydrozoa</taxon>
        <taxon>Hydroidolina</taxon>
        <taxon>Anthoathecata</taxon>
        <taxon>Aplanulata</taxon>
        <taxon>Hydridae</taxon>
        <taxon>Hydra</taxon>
    </lineage>
</organism>
<dbReference type="Gene3D" id="3.40.1110.10">
    <property type="entry name" value="Calcium-transporting ATPase, cytoplasmic domain N"/>
    <property type="match status" value="1"/>
</dbReference>
<dbReference type="Pfam" id="PF00403">
    <property type="entry name" value="HMA"/>
    <property type="match status" value="3"/>
</dbReference>
<proteinExistence type="inferred from homology"/>
<evidence type="ECO:0000313" key="15">
    <source>
        <dbReference type="Proteomes" id="UP001652625"/>
    </source>
</evidence>
<dbReference type="InterPro" id="IPR059000">
    <property type="entry name" value="ATPase_P-type_domA"/>
</dbReference>
<keyword evidence="6" id="KW-0677">Repeat</keyword>
<evidence type="ECO:0000256" key="4">
    <source>
        <dbReference type="ARBA" id="ARBA00022692"/>
    </source>
</evidence>
<feature type="transmembrane region" description="Helical" evidence="13">
    <location>
        <begin position="1092"/>
        <end position="1113"/>
    </location>
</feature>
<feature type="transmembrane region" description="Helical" evidence="13">
    <location>
        <begin position="1119"/>
        <end position="1140"/>
    </location>
</feature>
<dbReference type="Gene3D" id="2.70.150.10">
    <property type="entry name" value="Calcium-transporting ATPase, cytoplasmic transduction domain A"/>
    <property type="match status" value="1"/>
</dbReference>
<feature type="transmembrane region" description="Helical" evidence="13">
    <location>
        <begin position="686"/>
        <end position="710"/>
    </location>
</feature>
<reference evidence="16" key="1">
    <citation type="submission" date="2025-08" db="UniProtKB">
        <authorList>
            <consortium name="RefSeq"/>
        </authorList>
    </citation>
    <scope>IDENTIFICATION</scope>
</reference>
<dbReference type="RefSeq" id="XP_065670233.1">
    <property type="nucleotide sequence ID" value="XM_065814161.1"/>
</dbReference>
<dbReference type="Pfam" id="PF00702">
    <property type="entry name" value="Hydrolase"/>
    <property type="match status" value="1"/>
</dbReference>
<keyword evidence="11" id="KW-0406">Ion transport</keyword>
<keyword evidence="13" id="KW-0067">ATP-binding</keyword>
<dbReference type="InterPro" id="IPR006122">
    <property type="entry name" value="HMA_Cu_ion-bd"/>
</dbReference>
<evidence type="ECO:0000256" key="6">
    <source>
        <dbReference type="ARBA" id="ARBA00022737"/>
    </source>
</evidence>
<evidence type="ECO:0000256" key="11">
    <source>
        <dbReference type="ARBA" id="ARBA00023065"/>
    </source>
</evidence>
<dbReference type="InterPro" id="IPR018303">
    <property type="entry name" value="ATPase_P-typ_P_site"/>
</dbReference>
<evidence type="ECO:0000256" key="3">
    <source>
        <dbReference type="ARBA" id="ARBA00022448"/>
    </source>
</evidence>
<evidence type="ECO:0000256" key="9">
    <source>
        <dbReference type="ARBA" id="ARBA00022989"/>
    </source>
</evidence>
<keyword evidence="5 13" id="KW-0479">Metal-binding</keyword>
<feature type="transmembrane region" description="Helical" evidence="13">
    <location>
        <begin position="730"/>
        <end position="754"/>
    </location>
</feature>
<keyword evidence="10" id="KW-0186">Copper</keyword>
<evidence type="ECO:0000256" key="13">
    <source>
        <dbReference type="RuleBase" id="RU362081"/>
    </source>
</evidence>
<name>A0ABM4D7E1_HYDVU</name>
<evidence type="ECO:0000256" key="12">
    <source>
        <dbReference type="ARBA" id="ARBA00023136"/>
    </source>
</evidence>
<comment type="subcellular location">
    <subcellularLocation>
        <location evidence="1">Golgi apparatus</location>
        <location evidence="1">trans-Golgi network membrane</location>
        <topology evidence="1">Multi-pass membrane protein</topology>
    </subcellularLocation>
    <subcellularLocation>
        <location evidence="13">Membrane</location>
    </subcellularLocation>
</comment>
<feature type="domain" description="HMA" evidence="14">
    <location>
        <begin position="149"/>
        <end position="215"/>
    </location>
</feature>
<dbReference type="Proteomes" id="UP001652625">
    <property type="component" value="Chromosome 12"/>
</dbReference>
<feature type="domain" description="HMA" evidence="14">
    <location>
        <begin position="75"/>
        <end position="141"/>
    </location>
</feature>
<dbReference type="SUPFAM" id="SSF55008">
    <property type="entry name" value="HMA, heavy metal-associated domain"/>
    <property type="match status" value="4"/>
</dbReference>
<dbReference type="NCBIfam" id="TIGR01494">
    <property type="entry name" value="ATPase_P-type"/>
    <property type="match status" value="2"/>
</dbReference>